<dbReference type="GO" id="GO:0009736">
    <property type="term" value="P:cytokinin-activated signaling pathway"/>
    <property type="evidence" value="ECO:0007669"/>
    <property type="project" value="InterPro"/>
</dbReference>
<organism evidence="8 9">
    <name type="scientific">Panicum miliaceum</name>
    <name type="common">Proso millet</name>
    <name type="synonym">Broomcorn millet</name>
    <dbReference type="NCBI Taxonomy" id="4540"/>
    <lineage>
        <taxon>Eukaryota</taxon>
        <taxon>Viridiplantae</taxon>
        <taxon>Streptophyta</taxon>
        <taxon>Embryophyta</taxon>
        <taxon>Tracheophyta</taxon>
        <taxon>Spermatophyta</taxon>
        <taxon>Magnoliopsida</taxon>
        <taxon>Liliopsida</taxon>
        <taxon>Poales</taxon>
        <taxon>Poaceae</taxon>
        <taxon>PACMAD clade</taxon>
        <taxon>Panicoideae</taxon>
        <taxon>Panicodae</taxon>
        <taxon>Paniceae</taxon>
        <taxon>Panicinae</taxon>
        <taxon>Panicum</taxon>
        <taxon>Panicum sect. Panicum</taxon>
    </lineage>
</organism>
<sequence>MGNQRIGRPSDKLSVIVVDENLCDANTARRVLVKLDFQVMVYRSPVEALKFLKDHIKDIDFALVAVNMKEIHGFQFLDISRKSHKNLQVIMMSVDLTWPTMKRSAELGARFLVKKPLDANTINDIWQHLDLKFYWWEKIEYLFRGIEAKTDDVFESENKFGEGKKKVAHLMWTPFLQKKFLQALELLGEAATPRKIQLIMNVKSIGRKQISAHLQKHRKKVEKELRNTDTKKCSNDPEIQPTNISDEEMSWDETGNTQETQGKTMYEAMRRALQLGTVFDELQLPNCPFGRQASKGEVDMMGDGNDRDDWTSAFGDNSVVSETQNADNTKEVMGSKFDSDKQDPNGDAQAQVVKLVTYSDSEDGEAF</sequence>
<reference evidence="9" key="1">
    <citation type="journal article" date="2019" name="Nat. Commun.">
        <title>The genome of broomcorn millet.</title>
        <authorList>
            <person name="Zou C."/>
            <person name="Miki D."/>
            <person name="Li D."/>
            <person name="Tang Q."/>
            <person name="Xiao L."/>
            <person name="Rajput S."/>
            <person name="Deng P."/>
            <person name="Jia W."/>
            <person name="Huang R."/>
            <person name="Zhang M."/>
            <person name="Sun Y."/>
            <person name="Hu J."/>
            <person name="Fu X."/>
            <person name="Schnable P.S."/>
            <person name="Li F."/>
            <person name="Zhang H."/>
            <person name="Feng B."/>
            <person name="Zhu X."/>
            <person name="Liu R."/>
            <person name="Schnable J.C."/>
            <person name="Zhu J.-K."/>
            <person name="Zhang H."/>
        </authorList>
    </citation>
    <scope>NUCLEOTIDE SEQUENCE [LARGE SCALE GENOMIC DNA]</scope>
</reference>
<comment type="caution">
    <text evidence="5">Lacks conserved residue(s) required for the propagation of feature annotation.</text>
</comment>
<dbReference type="InterPro" id="IPR006447">
    <property type="entry name" value="Myb_dom_plants"/>
</dbReference>
<dbReference type="InterPro" id="IPR009057">
    <property type="entry name" value="Homeodomain-like_sf"/>
</dbReference>
<dbReference type="AlphaFoldDB" id="A0A3L6Q766"/>
<keyword evidence="1" id="KW-0902">Two-component regulatory system</keyword>
<accession>A0A3L6Q766</accession>
<dbReference type="STRING" id="4540.A0A3L6Q766"/>
<feature type="domain" description="Response regulatory" evidence="7">
    <location>
        <begin position="14"/>
        <end position="130"/>
    </location>
</feature>
<proteinExistence type="predicted"/>
<dbReference type="PANTHER" id="PTHR43874:SF92">
    <property type="entry name" value="TWO-COMPONENT RESPONSE REGULATOR ORR28"/>
    <property type="match status" value="1"/>
</dbReference>
<dbReference type="PROSITE" id="PS50110">
    <property type="entry name" value="RESPONSE_REGULATORY"/>
    <property type="match status" value="1"/>
</dbReference>
<evidence type="ECO:0000256" key="5">
    <source>
        <dbReference type="PROSITE-ProRule" id="PRU00169"/>
    </source>
</evidence>
<feature type="region of interest" description="Disordered" evidence="6">
    <location>
        <begin position="223"/>
        <end position="243"/>
    </location>
</feature>
<evidence type="ECO:0000256" key="2">
    <source>
        <dbReference type="ARBA" id="ARBA00023015"/>
    </source>
</evidence>
<name>A0A3L6Q766_PANMI</name>
<dbReference type="Proteomes" id="UP000275267">
    <property type="component" value="Unassembled WGS sequence"/>
</dbReference>
<evidence type="ECO:0000313" key="9">
    <source>
        <dbReference type="Proteomes" id="UP000275267"/>
    </source>
</evidence>
<dbReference type="OrthoDB" id="621781at2759"/>
<dbReference type="Pfam" id="PF00072">
    <property type="entry name" value="Response_reg"/>
    <property type="match status" value="1"/>
</dbReference>
<keyword evidence="3" id="KW-0804">Transcription</keyword>
<keyword evidence="4" id="KW-0539">Nucleus</keyword>
<feature type="compositionally biased region" description="Basic and acidic residues" evidence="6">
    <location>
        <begin position="223"/>
        <end position="235"/>
    </location>
</feature>
<evidence type="ECO:0000256" key="4">
    <source>
        <dbReference type="ARBA" id="ARBA00023242"/>
    </source>
</evidence>
<dbReference type="InterPro" id="IPR001789">
    <property type="entry name" value="Sig_transdc_resp-reg_receiver"/>
</dbReference>
<dbReference type="EMBL" id="PQIB02000013">
    <property type="protein sequence ID" value="RLM73708.1"/>
    <property type="molecule type" value="Genomic_DNA"/>
</dbReference>
<dbReference type="PANTHER" id="PTHR43874">
    <property type="entry name" value="TWO-COMPONENT RESPONSE REGULATOR"/>
    <property type="match status" value="1"/>
</dbReference>
<evidence type="ECO:0000313" key="8">
    <source>
        <dbReference type="EMBL" id="RLM73708.1"/>
    </source>
</evidence>
<keyword evidence="9" id="KW-1185">Reference proteome</keyword>
<dbReference type="NCBIfam" id="TIGR01557">
    <property type="entry name" value="myb_SHAQKYF"/>
    <property type="match status" value="1"/>
</dbReference>
<evidence type="ECO:0000256" key="1">
    <source>
        <dbReference type="ARBA" id="ARBA00023012"/>
    </source>
</evidence>
<dbReference type="SMART" id="SM00448">
    <property type="entry name" value="REC"/>
    <property type="match status" value="1"/>
</dbReference>
<gene>
    <name evidence="8" type="ORF">C2845_PM15G04810</name>
</gene>
<dbReference type="Gene3D" id="3.40.50.2300">
    <property type="match status" value="1"/>
</dbReference>
<comment type="caution">
    <text evidence="8">The sequence shown here is derived from an EMBL/GenBank/DDBJ whole genome shotgun (WGS) entry which is preliminary data.</text>
</comment>
<dbReference type="InterPro" id="IPR045279">
    <property type="entry name" value="ARR-like"/>
</dbReference>
<feature type="region of interest" description="Disordered" evidence="6">
    <location>
        <begin position="319"/>
        <end position="351"/>
    </location>
</feature>
<dbReference type="SUPFAM" id="SSF52172">
    <property type="entry name" value="CheY-like"/>
    <property type="match status" value="1"/>
</dbReference>
<evidence type="ECO:0000259" key="7">
    <source>
        <dbReference type="PROSITE" id="PS50110"/>
    </source>
</evidence>
<dbReference type="GO" id="GO:0003677">
    <property type="term" value="F:DNA binding"/>
    <property type="evidence" value="ECO:0007669"/>
    <property type="project" value="InterPro"/>
</dbReference>
<keyword evidence="2" id="KW-0805">Transcription regulation</keyword>
<dbReference type="SUPFAM" id="SSF46689">
    <property type="entry name" value="Homeodomain-like"/>
    <property type="match status" value="1"/>
</dbReference>
<dbReference type="GO" id="GO:0000160">
    <property type="term" value="P:phosphorelay signal transduction system"/>
    <property type="evidence" value="ECO:0007669"/>
    <property type="project" value="UniProtKB-KW"/>
</dbReference>
<evidence type="ECO:0000256" key="6">
    <source>
        <dbReference type="SAM" id="MobiDB-lite"/>
    </source>
</evidence>
<dbReference type="InterPro" id="IPR011006">
    <property type="entry name" value="CheY-like_superfamily"/>
</dbReference>
<protein>
    <recommendedName>
        <fullName evidence="7">Response regulatory domain-containing protein</fullName>
    </recommendedName>
</protein>
<dbReference type="Gene3D" id="1.10.10.60">
    <property type="entry name" value="Homeodomain-like"/>
    <property type="match status" value="1"/>
</dbReference>
<evidence type="ECO:0000256" key="3">
    <source>
        <dbReference type="ARBA" id="ARBA00023163"/>
    </source>
</evidence>